<gene>
    <name evidence="6" type="ORF">QT716_10125</name>
</gene>
<dbReference type="Proteomes" id="UP001280629">
    <property type="component" value="Unassembled WGS sequence"/>
</dbReference>
<evidence type="ECO:0000256" key="2">
    <source>
        <dbReference type="ARBA" id="ARBA00022801"/>
    </source>
</evidence>
<dbReference type="PANTHER" id="PTHR10587">
    <property type="entry name" value="GLYCOSYL TRANSFERASE-RELATED"/>
    <property type="match status" value="1"/>
</dbReference>
<evidence type="ECO:0000313" key="7">
    <source>
        <dbReference type="Proteomes" id="UP001280629"/>
    </source>
</evidence>
<evidence type="ECO:0000256" key="3">
    <source>
        <dbReference type="SAM" id="MobiDB-lite"/>
    </source>
</evidence>
<dbReference type="Pfam" id="PF11738">
    <property type="entry name" value="DUF3298"/>
    <property type="match status" value="1"/>
</dbReference>
<proteinExistence type="predicted"/>
<keyword evidence="2" id="KW-0378">Hydrolase</keyword>
<evidence type="ECO:0000256" key="4">
    <source>
        <dbReference type="SAM" id="Phobius"/>
    </source>
</evidence>
<dbReference type="Pfam" id="PF01522">
    <property type="entry name" value="Polysacc_deac_1"/>
    <property type="match status" value="1"/>
</dbReference>
<keyword evidence="4" id="KW-1133">Transmembrane helix</keyword>
<organism evidence="6 7">
    <name type="scientific">Sporosarcina aquimarina</name>
    <dbReference type="NCBI Taxonomy" id="114975"/>
    <lineage>
        <taxon>Bacteria</taxon>
        <taxon>Bacillati</taxon>
        <taxon>Bacillota</taxon>
        <taxon>Bacilli</taxon>
        <taxon>Bacillales</taxon>
        <taxon>Caryophanaceae</taxon>
        <taxon>Sporosarcina</taxon>
    </lineage>
</organism>
<feature type="compositionally biased region" description="Basic and acidic residues" evidence="3">
    <location>
        <begin position="291"/>
        <end position="317"/>
    </location>
</feature>
<feature type="transmembrane region" description="Helical" evidence="4">
    <location>
        <begin position="12"/>
        <end position="33"/>
    </location>
</feature>
<keyword evidence="4" id="KW-0812">Transmembrane</keyword>
<dbReference type="InterPro" id="IPR011330">
    <property type="entry name" value="Glyco_hydro/deAcase_b/a-brl"/>
</dbReference>
<evidence type="ECO:0000256" key="1">
    <source>
        <dbReference type="ARBA" id="ARBA00022723"/>
    </source>
</evidence>
<dbReference type="Gene3D" id="3.90.640.20">
    <property type="entry name" value="Heat-shock cognate protein, ATPase"/>
    <property type="match status" value="1"/>
</dbReference>
<keyword evidence="7" id="KW-1185">Reference proteome</keyword>
<keyword evidence="1" id="KW-0479">Metal-binding</keyword>
<reference evidence="6 7" key="1">
    <citation type="submission" date="2023-06" db="EMBL/GenBank/DDBJ databases">
        <title>Sporosarcina sp. nov., isolated from Korean traditional fermented seafood 'Jeotgal'.</title>
        <authorList>
            <person name="Yang A.-I."/>
            <person name="Shin N.-R."/>
        </authorList>
    </citation>
    <scope>NUCLEOTIDE SEQUENCE [LARGE SCALE GENOMIC DNA]</scope>
    <source>
        <strain evidence="6 7">KCTC3840</strain>
    </source>
</reference>
<dbReference type="InterPro" id="IPR021729">
    <property type="entry name" value="DUF3298"/>
</dbReference>
<dbReference type="Gene3D" id="3.20.20.370">
    <property type="entry name" value="Glycoside hydrolase/deacetylase"/>
    <property type="match status" value="1"/>
</dbReference>
<dbReference type="EMBL" id="JAUBDH010000005">
    <property type="protein sequence ID" value="MDW0110393.1"/>
    <property type="molecule type" value="Genomic_DNA"/>
</dbReference>
<dbReference type="PANTHER" id="PTHR10587:SF133">
    <property type="entry name" value="CHITIN DEACETYLASE 1-RELATED"/>
    <property type="match status" value="1"/>
</dbReference>
<sequence length="515" mass="58245">MKKRFANGKFKLIDVLLTTIIVFLGLTAILLIFSKGSSETELKSASSSPKKDDGVVVDKSDSKYKGIKIVTETSNNPLGKYAIQYPQSNNEAFNDRVSSYINKAKKNYLTAIRKLKVEDNKKKSELNISFETYVDKKGNYSFVLLNNERMQEKKRLSEIESFHLNSTNGEQLSIQTVFKSDEGILEKVTERVRNKIHRTEKLRNGIVTHNMQIRTEPKWENFENFAITKDSMYFYFESGSLKEEEAGPQIVKISIGKMNDLLKPEFQVTINSSDSNEKIGKPDGSEADENNSEKGKVEDSKDDSSNEDSSQKKEENKGTAAESENSQKEEQPGEKLVALTFDDGPDPKSTIQILEILKKYDAKATFFMLGSRVEYYPDAAKAVKSEGHEIGNHSWNHPDLSKMPLANALEEINRTRDIIQKVTGEKPTVFRPPYGAFTNQLSKQTIPPIVLWNVDTLDWKYRSAPKLLEEVKKSTHDGSTVLMHDIHQSTADGLEDVMAYLQSQGYKFVTVSELN</sequence>
<feature type="domain" description="NodB homology" evidence="5">
    <location>
        <begin position="335"/>
        <end position="509"/>
    </location>
</feature>
<accession>A0ABU4G244</accession>
<feature type="region of interest" description="Disordered" evidence="3">
    <location>
        <begin position="269"/>
        <end position="333"/>
    </location>
</feature>
<dbReference type="SUPFAM" id="SSF88713">
    <property type="entry name" value="Glycoside hydrolase/deacetylase"/>
    <property type="match status" value="1"/>
</dbReference>
<evidence type="ECO:0000259" key="5">
    <source>
        <dbReference type="PROSITE" id="PS51677"/>
    </source>
</evidence>
<comment type="caution">
    <text evidence="6">The sequence shown here is derived from an EMBL/GenBank/DDBJ whole genome shotgun (WGS) entry which is preliminary data.</text>
</comment>
<dbReference type="InterPro" id="IPR050248">
    <property type="entry name" value="Polysacc_deacetylase_ArnD"/>
</dbReference>
<name>A0ABU4G244_9BACL</name>
<dbReference type="RefSeq" id="WP_317935944.1">
    <property type="nucleotide sequence ID" value="NZ_JAUBDH010000005.1"/>
</dbReference>
<feature type="compositionally biased region" description="Basic and acidic residues" evidence="3">
    <location>
        <begin position="275"/>
        <end position="284"/>
    </location>
</feature>
<dbReference type="InterPro" id="IPR037126">
    <property type="entry name" value="PdaC/RsiV-like_sf"/>
</dbReference>
<protein>
    <submittedName>
        <fullName evidence="6">Polysaccharide deacetylase family protein</fullName>
    </submittedName>
</protein>
<evidence type="ECO:0000313" key="6">
    <source>
        <dbReference type="EMBL" id="MDW0110393.1"/>
    </source>
</evidence>
<keyword evidence="4" id="KW-0472">Membrane</keyword>
<dbReference type="PROSITE" id="PS51677">
    <property type="entry name" value="NODB"/>
    <property type="match status" value="1"/>
</dbReference>
<dbReference type="InterPro" id="IPR002509">
    <property type="entry name" value="NODB_dom"/>
</dbReference>